<dbReference type="PANTHER" id="PTHR46156:SF1">
    <property type="entry name" value="ZINC FINGER CCCH DOMAIN-CONTAINING PROTEIN 3"/>
    <property type="match status" value="1"/>
</dbReference>
<dbReference type="PANTHER" id="PTHR46156">
    <property type="entry name" value="CCCH ZINGC FINGER"/>
    <property type="match status" value="1"/>
</dbReference>
<organism evidence="8 9">
    <name type="scientific">Psylliodes chrysocephalus</name>
    <dbReference type="NCBI Taxonomy" id="3402493"/>
    <lineage>
        <taxon>Eukaryota</taxon>
        <taxon>Metazoa</taxon>
        <taxon>Ecdysozoa</taxon>
        <taxon>Arthropoda</taxon>
        <taxon>Hexapoda</taxon>
        <taxon>Insecta</taxon>
        <taxon>Pterygota</taxon>
        <taxon>Neoptera</taxon>
        <taxon>Endopterygota</taxon>
        <taxon>Coleoptera</taxon>
        <taxon>Polyphaga</taxon>
        <taxon>Cucujiformia</taxon>
        <taxon>Chrysomeloidea</taxon>
        <taxon>Chrysomelidae</taxon>
        <taxon>Galerucinae</taxon>
        <taxon>Alticini</taxon>
        <taxon>Psylliodes</taxon>
    </lineage>
</organism>
<evidence type="ECO:0000313" key="9">
    <source>
        <dbReference type="Proteomes" id="UP001153636"/>
    </source>
</evidence>
<dbReference type="GO" id="GO:0005634">
    <property type="term" value="C:nucleus"/>
    <property type="evidence" value="ECO:0007669"/>
    <property type="project" value="TreeGrafter"/>
</dbReference>
<dbReference type="InterPro" id="IPR000571">
    <property type="entry name" value="Znf_CCCH"/>
</dbReference>
<feature type="zinc finger region" description="C3H1-type" evidence="6">
    <location>
        <begin position="321"/>
        <end position="351"/>
    </location>
</feature>
<dbReference type="Proteomes" id="UP001153636">
    <property type="component" value="Chromosome 7"/>
</dbReference>
<feature type="zinc finger region" description="C3H1-type" evidence="6">
    <location>
        <begin position="377"/>
        <end position="403"/>
    </location>
</feature>
<evidence type="ECO:0000256" key="3">
    <source>
        <dbReference type="ARBA" id="ARBA00022771"/>
    </source>
</evidence>
<feature type="domain" description="C3H1-type" evidence="7">
    <location>
        <begin position="377"/>
        <end position="403"/>
    </location>
</feature>
<evidence type="ECO:0000256" key="2">
    <source>
        <dbReference type="ARBA" id="ARBA00022737"/>
    </source>
</evidence>
<dbReference type="SMART" id="SM00356">
    <property type="entry name" value="ZnF_C3H1"/>
    <property type="match status" value="5"/>
</dbReference>
<keyword evidence="9" id="KW-1185">Reference proteome</keyword>
<reference evidence="8" key="1">
    <citation type="submission" date="2022-01" db="EMBL/GenBank/DDBJ databases">
        <authorList>
            <person name="King R."/>
        </authorList>
    </citation>
    <scope>NUCLEOTIDE SEQUENCE</scope>
</reference>
<feature type="domain" description="C3H1-type" evidence="7">
    <location>
        <begin position="321"/>
        <end position="351"/>
    </location>
</feature>
<sequence>MQNYSTPNYLHEIGNQPAMSSGSNNKFVYFKQNFVSNVQSASSKVLVNPHFNKKVFLNPNYIPSNPPTFSGNIHVNPNIAFSLPRENSKIHINPKILQKVPSSQDYKNVPLKTNAEEPKQNIIMYSSKTKLIRKPVKEQTVQESKRIRRTSIYTKFKAVKSCTLNKSPESNTKNRLVFNSKYKLRRETSNKLVKSSSPVKLRTRFKLDNRSKTLLSITHKNAKYVFINRFLSITDIAKTVPLRTNRSLLNISGIMYKNTPNRLQKVIKIEKRKLLLSNHKNPSSKTRFKIVRVSEAKSSRIYKKNSRFSTKKVKVSQEKLKKCNIPCPYYRKFGKCKGKDLGKCPRKHDPDQIALCTKFLQGACIDTKCSLSHNVSAEKMPTCKFYLEGACSKDSCPYLHVRISPKADICKDFLEGFCKKASECDKRHQFLCPDFEKKGACLKTRCPYPHGRMVRKYSDYNKHKFAKKSSKSIKDNITNKIDNNLVGCNKIEEKIEPEVNPAIRYYSDKKIDAQNSIKSESNDEVDSNQKINLRIRPKLGDLPSFILLEDQ</sequence>
<keyword evidence="2" id="KW-0677">Repeat</keyword>
<gene>
    <name evidence="8" type="ORF">PSYICH_LOCUS13533</name>
</gene>
<evidence type="ECO:0000256" key="5">
    <source>
        <dbReference type="ARBA" id="ARBA00071600"/>
    </source>
</evidence>
<protein>
    <recommendedName>
        <fullName evidence="5">Zinc finger CCCH domain-containing protein 3</fullName>
    </recommendedName>
</protein>
<name>A0A9P0DAB3_9CUCU</name>
<feature type="zinc finger region" description="C3H1-type" evidence="6">
    <location>
        <begin position="404"/>
        <end position="431"/>
    </location>
</feature>
<dbReference type="GO" id="GO:0008270">
    <property type="term" value="F:zinc ion binding"/>
    <property type="evidence" value="ECO:0007669"/>
    <property type="project" value="UniProtKB-KW"/>
</dbReference>
<evidence type="ECO:0000259" key="7">
    <source>
        <dbReference type="PROSITE" id="PS50103"/>
    </source>
</evidence>
<keyword evidence="1 6" id="KW-0479">Metal-binding</keyword>
<feature type="domain" description="C3H1-type" evidence="7">
    <location>
        <begin position="404"/>
        <end position="431"/>
    </location>
</feature>
<evidence type="ECO:0000256" key="4">
    <source>
        <dbReference type="ARBA" id="ARBA00022833"/>
    </source>
</evidence>
<dbReference type="OrthoDB" id="3247158at2759"/>
<dbReference type="AlphaFoldDB" id="A0A9P0DAB3"/>
<evidence type="ECO:0000256" key="6">
    <source>
        <dbReference type="PROSITE-ProRule" id="PRU00723"/>
    </source>
</evidence>
<accession>A0A9P0DAB3</accession>
<keyword evidence="4 6" id="KW-0862">Zinc</keyword>
<proteinExistence type="predicted"/>
<dbReference type="Gene3D" id="4.10.1000.10">
    <property type="entry name" value="Zinc finger, CCCH-type"/>
    <property type="match status" value="2"/>
</dbReference>
<dbReference type="FunFam" id="4.10.1000.10:FF:000008">
    <property type="entry name" value="zinc finger CCCH domain-containing protein 3"/>
    <property type="match status" value="1"/>
</dbReference>
<evidence type="ECO:0000256" key="1">
    <source>
        <dbReference type="ARBA" id="ARBA00022723"/>
    </source>
</evidence>
<evidence type="ECO:0000313" key="8">
    <source>
        <dbReference type="EMBL" id="CAH1113103.1"/>
    </source>
</evidence>
<dbReference type="PROSITE" id="PS50103">
    <property type="entry name" value="ZF_C3H1"/>
    <property type="match status" value="3"/>
</dbReference>
<keyword evidence="3 6" id="KW-0863">Zinc-finger</keyword>
<dbReference type="EMBL" id="OV651819">
    <property type="protein sequence ID" value="CAH1113103.1"/>
    <property type="molecule type" value="Genomic_DNA"/>
</dbReference>